<dbReference type="Gene3D" id="2.60.40.690">
    <property type="entry name" value="Alpha-macroglobulin, receptor-binding domain"/>
    <property type="match status" value="1"/>
</dbReference>
<dbReference type="Ensembl" id="ENSKMAT00000029021.1">
    <property type="protein sequence ID" value="ENSKMAP00000028661.1"/>
    <property type="gene ID" value="ENSKMAG00000021229.1"/>
</dbReference>
<dbReference type="SUPFAM" id="SSF50242">
    <property type="entry name" value="TIMP-like"/>
    <property type="match status" value="1"/>
</dbReference>
<sequence length="1378" mass="152868">EKIKLLLCCGEMRVCAQYLITAPLSLHLDAMETVFLQLFGFTSEVSVYVFLKTSMAPDQKILSQDVVRLNSLNSFQGVANVRVGSDVDHVVLHVQSDQINQHLSVPVSRTNGFLFIQTDKPLYTPHQKGENPTPSSYSDDFTTKAKTDFEVKEYVLPSFSILMEPQTNFISYQQFQDFSFKISARYLHGAPVAAGEAFLRYGYVSGTNAPTIIPSSLSEKGEVDVSLNMQEVLKKHDGPKDLNGLVGSYLYVAVLLQEDTGGITQEAEFAVVKFVRSPYSLSLISTPPFIKPGLPYNIKVCRGLWGDRFVLWSQIFSSLPAPSQASLSLEPVAYHSPNQRYLYIDTPMFDHSLSVGKYANIHVYSATPSYLHIKSLNYLVLSKGKVVFYRSVDFISSTDGKQTLNFLVTASMVPSIRLLVYYVLPGEGAIELVADSVWMDVKDNCVNGLVSFQQQRYKPKGNIALDIRTNQDGLVALSAVDSALFTLRPNFRDPVSMVLRHIEQSDQGCGGGGGKNNADVFRLAGLTFMTNANAHSLPKLGADFDLAPSLVRSYFPESWLWEVQRTRSNRLSVRKSLPDSLTTWQIKAIGMFQTGMCVAEPVDVSVSLPLSVDVPLPYQVVRGEQLELQGSVYNQEIDHITSTPCVWSQLSPGAVAPVSFTLLGLEPGEHMLTFTLKTQSGPVDIVKKTLRVVVRLDKMTVVLKNSLPQNIVPGSVVERLLTIHVEVVTVILKPEALKELINLPSGSAAAELERLLPLIQVYRYLETTGSWNLLGTDVDKLSSQVAISSFRKGDSSYSMWIGSESSTMCVNLLKTKPRVLISTSLSESVGWLIHRTQQPDGSFSEKSSFKHNKLMVGDGADKVEQSVFVTSFVLIALRRATSIRDPMLQLQVRTFILLPSAETYISRHALNVKSVYVRAVATYALTLHDPNSRAVVGMNSNPVCTCPGNPVELRYWQEASVSADWLKPDESSGLTVETTAYVLLTVLLKGRIQYANPILTWLSQDQHYGEGFYSIKDTVLTLEALTDYMRIIPRTVLSQDINIRYNRKGALGQVQLSRSRPVATPIQITKSDDITVSTGYGRGVSSLKTVFYQTMASVQPRCNFDLTIEVVGPDDSNDPSRHLVACIKYKPPPNELSESTLTVMKIQLPTGVEPQMEDLRPFRDGEDPVVSHYELQGSTVIIQMDSVPSDIFLCVGFRVRTRFRVIGVNLQLVCLPGSLCVKQFSDQEQKLQRLCVGEQCQCMTAACASYRGTIDSTLTADKRTEETCKPNIKYAYKVTVKSSAAEGDFMTYTATVDEVLKNSEVRTEVELVKKATCSGVDLQNNKQYLVMGSQGYRIPLDSEALVELWQTDCSSPECEDYIFQLKNFALDLQLLGCM</sequence>
<evidence type="ECO:0000259" key="4">
    <source>
        <dbReference type="PROSITE" id="PS50189"/>
    </source>
</evidence>
<keyword evidence="3" id="KW-1015">Disulfide bond</keyword>
<dbReference type="Gene3D" id="1.50.10.20">
    <property type="match status" value="1"/>
</dbReference>
<dbReference type="InterPro" id="IPR018933">
    <property type="entry name" value="Netrin_module_non-TIMP"/>
</dbReference>
<evidence type="ECO:0000256" key="1">
    <source>
        <dbReference type="ARBA" id="ARBA00004613"/>
    </source>
</evidence>
<dbReference type="InterPro" id="IPR013783">
    <property type="entry name" value="Ig-like_fold"/>
</dbReference>
<dbReference type="SMART" id="SM01361">
    <property type="entry name" value="A2M_recep"/>
    <property type="match status" value="1"/>
</dbReference>
<reference evidence="5" key="1">
    <citation type="submission" date="2025-08" db="UniProtKB">
        <authorList>
            <consortium name="Ensembl"/>
        </authorList>
    </citation>
    <scope>IDENTIFICATION</scope>
</reference>
<dbReference type="Gene3D" id="6.10.270.10">
    <property type="match status" value="1"/>
</dbReference>
<dbReference type="Gene3D" id="2.60.120.1540">
    <property type="match status" value="1"/>
</dbReference>
<dbReference type="Pfam" id="PF01759">
    <property type="entry name" value="NTR"/>
    <property type="match status" value="1"/>
</dbReference>
<dbReference type="InterPro" id="IPR011625">
    <property type="entry name" value="A2M_N_BRD"/>
</dbReference>
<dbReference type="Pfam" id="PF07678">
    <property type="entry name" value="TED_complement"/>
    <property type="match status" value="1"/>
</dbReference>
<dbReference type="Gene3D" id="2.60.40.1940">
    <property type="match status" value="1"/>
</dbReference>
<keyword evidence="6" id="KW-1185">Reference proteome</keyword>
<dbReference type="PANTHER" id="PTHR11412">
    <property type="entry name" value="MACROGLOBULIN / COMPLEMENT"/>
    <property type="match status" value="1"/>
</dbReference>
<dbReference type="Pfam" id="PF00207">
    <property type="entry name" value="A2M"/>
    <property type="match status" value="1"/>
</dbReference>
<dbReference type="Proteomes" id="UP000264800">
    <property type="component" value="Unplaced"/>
</dbReference>
<keyword evidence="2" id="KW-0964">Secreted</keyword>
<dbReference type="InterPro" id="IPR041555">
    <property type="entry name" value="MG3"/>
</dbReference>
<evidence type="ECO:0000313" key="5">
    <source>
        <dbReference type="Ensembl" id="ENSKMAP00000028661.1"/>
    </source>
</evidence>
<reference evidence="5" key="2">
    <citation type="submission" date="2025-09" db="UniProtKB">
        <authorList>
            <consortium name="Ensembl"/>
        </authorList>
    </citation>
    <scope>IDENTIFICATION</scope>
</reference>
<dbReference type="OMA" id="YKRIIAC"/>
<dbReference type="SUPFAM" id="SSF49410">
    <property type="entry name" value="Alpha-macroglobulin receptor domain"/>
    <property type="match status" value="1"/>
</dbReference>
<dbReference type="PANTHER" id="PTHR11412:SF83">
    <property type="entry name" value="COMPLEMENT C5"/>
    <property type="match status" value="1"/>
</dbReference>
<dbReference type="GO" id="GO:0004866">
    <property type="term" value="F:endopeptidase inhibitor activity"/>
    <property type="evidence" value="ECO:0007669"/>
    <property type="project" value="InterPro"/>
</dbReference>
<accession>A0A3Q3BGX5</accession>
<dbReference type="Pfam" id="PF07703">
    <property type="entry name" value="A2M_BRD"/>
    <property type="match status" value="1"/>
</dbReference>
<dbReference type="InterPro" id="IPR001134">
    <property type="entry name" value="Netrin_domain"/>
</dbReference>
<dbReference type="Pfam" id="PF21309">
    <property type="entry name" value="C5_CUB"/>
    <property type="match status" value="1"/>
</dbReference>
<dbReference type="Pfam" id="PF17791">
    <property type="entry name" value="MG3"/>
    <property type="match status" value="1"/>
</dbReference>
<dbReference type="Gene3D" id="2.20.130.20">
    <property type="match status" value="1"/>
</dbReference>
<dbReference type="STRING" id="37003.ENSKMAP00000028661"/>
<dbReference type="Gene3D" id="2.60.40.1930">
    <property type="match status" value="2"/>
</dbReference>
<dbReference type="InterPro" id="IPR036595">
    <property type="entry name" value="A-macroglobulin_rcpt-bd_sf"/>
</dbReference>
<dbReference type="InterPro" id="IPR009048">
    <property type="entry name" value="A-macroglobulin_rcpt-bd"/>
</dbReference>
<dbReference type="Gene3D" id="2.40.50.120">
    <property type="match status" value="1"/>
</dbReference>
<dbReference type="GO" id="GO:0005615">
    <property type="term" value="C:extracellular space"/>
    <property type="evidence" value="ECO:0007669"/>
    <property type="project" value="InterPro"/>
</dbReference>
<dbReference type="InterPro" id="IPR001599">
    <property type="entry name" value="Macroglobln_a2"/>
</dbReference>
<dbReference type="InterPro" id="IPR050473">
    <property type="entry name" value="A2M/Complement_sys"/>
</dbReference>
<dbReference type="SMART" id="SM00643">
    <property type="entry name" value="C345C"/>
    <property type="match status" value="1"/>
</dbReference>
<dbReference type="Gene3D" id="2.60.40.10">
    <property type="entry name" value="Immunoglobulins"/>
    <property type="match status" value="2"/>
</dbReference>
<dbReference type="SMART" id="SM01359">
    <property type="entry name" value="A2M_N_2"/>
    <property type="match status" value="1"/>
</dbReference>
<evidence type="ECO:0000313" key="6">
    <source>
        <dbReference type="Proteomes" id="UP000264800"/>
    </source>
</evidence>
<proteinExistence type="predicted"/>
<dbReference type="InterPro" id="IPR041425">
    <property type="entry name" value="C3/4/5_MG1"/>
</dbReference>
<dbReference type="InterPro" id="IPR011626">
    <property type="entry name" value="Alpha-macroglobulin_TED"/>
</dbReference>
<dbReference type="PROSITE" id="PS50189">
    <property type="entry name" value="NTR"/>
    <property type="match status" value="1"/>
</dbReference>
<comment type="subcellular location">
    <subcellularLocation>
        <location evidence="1">Secreted</location>
    </subcellularLocation>
</comment>
<dbReference type="SUPFAM" id="SSF48239">
    <property type="entry name" value="Terpenoid cyclases/Protein prenyltransferases"/>
    <property type="match status" value="1"/>
</dbReference>
<dbReference type="GeneTree" id="ENSGT00940000155670"/>
<feature type="domain" description="NTR" evidence="4">
    <location>
        <begin position="1247"/>
        <end position="1377"/>
    </location>
</feature>
<dbReference type="InterPro" id="IPR008930">
    <property type="entry name" value="Terpenoid_cyclase/PrenylTrfase"/>
</dbReference>
<dbReference type="SMART" id="SM01360">
    <property type="entry name" value="A2M"/>
    <property type="match status" value="1"/>
</dbReference>
<evidence type="ECO:0000256" key="2">
    <source>
        <dbReference type="ARBA" id="ARBA00022525"/>
    </source>
</evidence>
<dbReference type="Pfam" id="PF17790">
    <property type="entry name" value="MG1"/>
    <property type="match status" value="1"/>
</dbReference>
<protein>
    <submittedName>
        <fullName evidence="5">Complement C5</fullName>
    </submittedName>
</protein>
<dbReference type="InterPro" id="IPR008993">
    <property type="entry name" value="TIMP-like_OB-fold"/>
</dbReference>
<dbReference type="InterPro" id="IPR048843">
    <property type="entry name" value="C5_CUB"/>
</dbReference>
<organism evidence="5 6">
    <name type="scientific">Kryptolebias marmoratus</name>
    <name type="common">Mangrove killifish</name>
    <name type="synonym">Rivulus marmoratus</name>
    <dbReference type="NCBI Taxonomy" id="37003"/>
    <lineage>
        <taxon>Eukaryota</taxon>
        <taxon>Metazoa</taxon>
        <taxon>Chordata</taxon>
        <taxon>Craniata</taxon>
        <taxon>Vertebrata</taxon>
        <taxon>Euteleostomi</taxon>
        <taxon>Actinopterygii</taxon>
        <taxon>Neopterygii</taxon>
        <taxon>Teleostei</taxon>
        <taxon>Neoteleostei</taxon>
        <taxon>Acanthomorphata</taxon>
        <taxon>Ovalentaria</taxon>
        <taxon>Atherinomorphae</taxon>
        <taxon>Cyprinodontiformes</taxon>
        <taxon>Rivulidae</taxon>
        <taxon>Kryptolebias</taxon>
    </lineage>
</organism>
<evidence type="ECO:0000256" key="3">
    <source>
        <dbReference type="ARBA" id="ARBA00023157"/>
    </source>
</evidence>
<name>A0A3Q3BGX5_KRYMA</name>
<dbReference type="Pfam" id="PF07677">
    <property type="entry name" value="A2M_recep"/>
    <property type="match status" value="1"/>
</dbReference>